<comment type="subcellular location">
    <subcellularLocation>
        <location evidence="1">Cell membrane</location>
        <topology evidence="1">Multi-pass membrane protein</topology>
    </subcellularLocation>
</comment>
<feature type="transmembrane region" description="Helical" evidence="7">
    <location>
        <begin position="235"/>
        <end position="260"/>
    </location>
</feature>
<evidence type="ECO:0000256" key="6">
    <source>
        <dbReference type="ARBA" id="ARBA00023136"/>
    </source>
</evidence>
<evidence type="ECO:0000256" key="3">
    <source>
        <dbReference type="ARBA" id="ARBA00022475"/>
    </source>
</evidence>
<sequence>MIATMLMAAVLGAAPVQTPGILVERRLAESVPLAVGDTVRVRALAGSPQPRPFVVAGVFERAADPNRIARNDFEIRLHLPDLEAMLPAHDRVDRFAVVLRPGADADSAARWIEGVAFGTRAYGSAALAEQTSATFRVVSRFHDAIGIVTILASAIFLLCVMIIRVDERKRDMGMLRLIGVSRGTVFRAIVLEAIGIAVIGSISGGVLGMIVARIVNAYYASVYDTTLKFALVTPRIVLLAAVLGLLLGATAGVLAAWRVVRVAPQKLGQR</sequence>
<dbReference type="Pfam" id="PF12704">
    <property type="entry name" value="MacB_PCD"/>
    <property type="match status" value="1"/>
</dbReference>
<keyword evidence="3" id="KW-1003">Cell membrane</keyword>
<feature type="transmembrane region" description="Helical" evidence="7">
    <location>
        <begin position="144"/>
        <end position="163"/>
    </location>
</feature>
<dbReference type="EMBL" id="JACHIA010000009">
    <property type="protein sequence ID" value="MBB6071581.1"/>
    <property type="molecule type" value="Genomic_DNA"/>
</dbReference>
<keyword evidence="6 7" id="KW-0472">Membrane</keyword>
<evidence type="ECO:0000313" key="10">
    <source>
        <dbReference type="EMBL" id="MBB6071581.1"/>
    </source>
</evidence>
<evidence type="ECO:0000256" key="2">
    <source>
        <dbReference type="ARBA" id="ARBA00005236"/>
    </source>
</evidence>
<comment type="similarity">
    <text evidence="2">Belongs to the ABC-4 integral membrane protein family. LolC/E subfamily.</text>
</comment>
<dbReference type="GO" id="GO:0044874">
    <property type="term" value="P:lipoprotein localization to outer membrane"/>
    <property type="evidence" value="ECO:0007669"/>
    <property type="project" value="TreeGrafter"/>
</dbReference>
<evidence type="ECO:0000256" key="4">
    <source>
        <dbReference type="ARBA" id="ARBA00022692"/>
    </source>
</evidence>
<evidence type="ECO:0000313" key="11">
    <source>
        <dbReference type="Proteomes" id="UP000582837"/>
    </source>
</evidence>
<feature type="transmembrane region" description="Helical" evidence="7">
    <location>
        <begin position="184"/>
        <end position="215"/>
    </location>
</feature>
<evidence type="ECO:0000259" key="8">
    <source>
        <dbReference type="Pfam" id="PF02687"/>
    </source>
</evidence>
<dbReference type="Proteomes" id="UP000582837">
    <property type="component" value="Unassembled WGS sequence"/>
</dbReference>
<evidence type="ECO:0000256" key="7">
    <source>
        <dbReference type="SAM" id="Phobius"/>
    </source>
</evidence>
<evidence type="ECO:0000256" key="1">
    <source>
        <dbReference type="ARBA" id="ARBA00004651"/>
    </source>
</evidence>
<evidence type="ECO:0000259" key="9">
    <source>
        <dbReference type="Pfam" id="PF12704"/>
    </source>
</evidence>
<dbReference type="AlphaFoldDB" id="A0A841H0I9"/>
<feature type="domain" description="ABC3 transporter permease C-terminal" evidence="8">
    <location>
        <begin position="145"/>
        <end position="262"/>
    </location>
</feature>
<keyword evidence="11" id="KW-1185">Reference proteome</keyword>
<dbReference type="InterPro" id="IPR003838">
    <property type="entry name" value="ABC3_permease_C"/>
</dbReference>
<dbReference type="InterPro" id="IPR025857">
    <property type="entry name" value="MacB_PCD"/>
</dbReference>
<feature type="domain" description="MacB-like periplasmic core" evidence="9">
    <location>
        <begin position="18"/>
        <end position="113"/>
    </location>
</feature>
<dbReference type="PANTHER" id="PTHR30489">
    <property type="entry name" value="LIPOPROTEIN-RELEASING SYSTEM TRANSMEMBRANE PROTEIN LOLE"/>
    <property type="match status" value="1"/>
</dbReference>
<keyword evidence="4 7" id="KW-0812">Transmembrane</keyword>
<accession>A0A841H0I9</accession>
<dbReference type="PANTHER" id="PTHR30489:SF0">
    <property type="entry name" value="LIPOPROTEIN-RELEASING SYSTEM TRANSMEMBRANE PROTEIN LOLE"/>
    <property type="match status" value="1"/>
</dbReference>
<dbReference type="InterPro" id="IPR051447">
    <property type="entry name" value="Lipoprotein-release_system"/>
</dbReference>
<organism evidence="10 11">
    <name type="scientific">Longimicrobium terrae</name>
    <dbReference type="NCBI Taxonomy" id="1639882"/>
    <lineage>
        <taxon>Bacteria</taxon>
        <taxon>Pseudomonadati</taxon>
        <taxon>Gemmatimonadota</taxon>
        <taxon>Longimicrobiia</taxon>
        <taxon>Longimicrobiales</taxon>
        <taxon>Longimicrobiaceae</taxon>
        <taxon>Longimicrobium</taxon>
    </lineage>
</organism>
<keyword evidence="5 7" id="KW-1133">Transmembrane helix</keyword>
<reference evidence="10 11" key="1">
    <citation type="submission" date="2020-08" db="EMBL/GenBank/DDBJ databases">
        <title>Genomic Encyclopedia of Type Strains, Phase IV (KMG-IV): sequencing the most valuable type-strain genomes for metagenomic binning, comparative biology and taxonomic classification.</title>
        <authorList>
            <person name="Goeker M."/>
        </authorList>
    </citation>
    <scope>NUCLEOTIDE SEQUENCE [LARGE SCALE GENOMIC DNA]</scope>
    <source>
        <strain evidence="10 11">DSM 29007</strain>
    </source>
</reference>
<comment type="caution">
    <text evidence="10">The sequence shown here is derived from an EMBL/GenBank/DDBJ whole genome shotgun (WGS) entry which is preliminary data.</text>
</comment>
<dbReference type="RefSeq" id="WP_170034927.1">
    <property type="nucleotide sequence ID" value="NZ_JABDTL010000001.1"/>
</dbReference>
<protein>
    <submittedName>
        <fullName evidence="10">Putative ABC transport system permease protein</fullName>
    </submittedName>
</protein>
<proteinExistence type="inferred from homology"/>
<name>A0A841H0I9_9BACT</name>
<dbReference type="GO" id="GO:0098797">
    <property type="term" value="C:plasma membrane protein complex"/>
    <property type="evidence" value="ECO:0007669"/>
    <property type="project" value="TreeGrafter"/>
</dbReference>
<evidence type="ECO:0000256" key="5">
    <source>
        <dbReference type="ARBA" id="ARBA00022989"/>
    </source>
</evidence>
<gene>
    <name evidence="10" type="ORF">HNQ61_003209</name>
</gene>
<dbReference type="Pfam" id="PF02687">
    <property type="entry name" value="FtsX"/>
    <property type="match status" value="1"/>
</dbReference>